<keyword evidence="2" id="KW-1185">Reference proteome</keyword>
<sequence length="113" mass="12835">MIHNRTELEVVELFVADLFSLSPRFAAVEFGFGRECYLLGGFGFLYLLQEGQVLVRRVLLNKNVLGGKQPQQALWNPSEDECRPFYCRAGLKNLKQSKIEESTVTLNNKVALL</sequence>
<dbReference type="VEuPathDB" id="PiroplasmaDB:TOT_030000146"/>
<evidence type="ECO:0000313" key="2">
    <source>
        <dbReference type="Proteomes" id="UP000003786"/>
    </source>
</evidence>
<dbReference type="RefSeq" id="XP_009691186.1">
    <property type="nucleotide sequence ID" value="XM_009692891.1"/>
</dbReference>
<name>J4D8N5_THEOR</name>
<evidence type="ECO:0000313" key="1">
    <source>
        <dbReference type="EMBL" id="BAM40885.1"/>
    </source>
</evidence>
<reference evidence="1 2" key="1">
    <citation type="journal article" date="2012" name="MBio">
        <title>Comparative genome analysis of three eukaryotic parasites with differing abilities to transform leukocytes reveals key mediators of Theileria-induced leukocyte transformation.</title>
        <authorList>
            <person name="Hayashida K."/>
            <person name="Hara Y."/>
            <person name="Abe T."/>
            <person name="Yamasaki C."/>
            <person name="Toyoda A."/>
            <person name="Kosuge T."/>
            <person name="Suzuki Y."/>
            <person name="Sato Y."/>
            <person name="Kawashima S."/>
            <person name="Katayama T."/>
            <person name="Wakaguri H."/>
            <person name="Inoue N."/>
            <person name="Homma K."/>
            <person name="Tada-Umezaki M."/>
            <person name="Yagi Y."/>
            <person name="Fujii Y."/>
            <person name="Habara T."/>
            <person name="Kanehisa M."/>
            <person name="Watanabe H."/>
            <person name="Ito K."/>
            <person name="Gojobori T."/>
            <person name="Sugawara H."/>
            <person name="Imanishi T."/>
            <person name="Weir W."/>
            <person name="Gardner M."/>
            <person name="Pain A."/>
            <person name="Shiels B."/>
            <person name="Hattori M."/>
            <person name="Nene V."/>
            <person name="Sugimoto C."/>
        </authorList>
    </citation>
    <scope>NUCLEOTIDE SEQUENCE [LARGE SCALE GENOMIC DNA]</scope>
    <source>
        <strain evidence="1 2">Shintoku</strain>
    </source>
</reference>
<accession>J4D8N5</accession>
<dbReference type="AlphaFoldDB" id="J4D8N5"/>
<gene>
    <name evidence="1" type="ORF">TOT_030000146</name>
</gene>
<organism evidence="1 2">
    <name type="scientific">Theileria orientalis strain Shintoku</name>
    <dbReference type="NCBI Taxonomy" id="869250"/>
    <lineage>
        <taxon>Eukaryota</taxon>
        <taxon>Sar</taxon>
        <taxon>Alveolata</taxon>
        <taxon>Apicomplexa</taxon>
        <taxon>Aconoidasida</taxon>
        <taxon>Piroplasmida</taxon>
        <taxon>Theileriidae</taxon>
        <taxon>Theileria</taxon>
    </lineage>
</organism>
<protein>
    <submittedName>
        <fullName evidence="1">Uncharacterized protein</fullName>
    </submittedName>
</protein>
<dbReference type="KEGG" id="tot:TOT_030000146"/>
<dbReference type="Proteomes" id="UP000003786">
    <property type="component" value="Chromosome 3"/>
</dbReference>
<dbReference type="GeneID" id="20715344"/>
<proteinExistence type="predicted"/>
<dbReference type="EMBL" id="AP011948">
    <property type="protein sequence ID" value="BAM40885.1"/>
    <property type="molecule type" value="Genomic_DNA"/>
</dbReference>